<evidence type="ECO:0000256" key="1">
    <source>
        <dbReference type="SAM" id="MobiDB-lite"/>
    </source>
</evidence>
<feature type="region of interest" description="Disordered" evidence="1">
    <location>
        <begin position="33"/>
        <end position="77"/>
    </location>
</feature>
<evidence type="ECO:0000313" key="3">
    <source>
        <dbReference type="Proteomes" id="UP000785679"/>
    </source>
</evidence>
<dbReference type="AlphaFoldDB" id="A0A8J8T9R3"/>
<accession>A0A8J8T9R3</accession>
<comment type="caution">
    <text evidence="2">The sequence shown here is derived from an EMBL/GenBank/DDBJ whole genome shotgun (WGS) entry which is preliminary data.</text>
</comment>
<keyword evidence="3" id="KW-1185">Reference proteome</keyword>
<evidence type="ECO:0000313" key="2">
    <source>
        <dbReference type="EMBL" id="TNV86885.1"/>
    </source>
</evidence>
<name>A0A8J8T9R3_HALGN</name>
<sequence length="77" mass="8943">MGGQQLSNTKYKDTPKRAIKENSIRLQFEISSDSEVDRIREKKKHRKSSFMPTNQLRRSSQMVSKPETGNNDLQNFA</sequence>
<dbReference type="EMBL" id="RRYP01000764">
    <property type="protein sequence ID" value="TNV86885.1"/>
    <property type="molecule type" value="Genomic_DNA"/>
</dbReference>
<reference evidence="2" key="1">
    <citation type="submission" date="2019-06" db="EMBL/GenBank/DDBJ databases">
        <authorList>
            <person name="Zheng W."/>
        </authorList>
    </citation>
    <scope>NUCLEOTIDE SEQUENCE</scope>
    <source>
        <strain evidence="2">QDHG01</strain>
    </source>
</reference>
<protein>
    <submittedName>
        <fullName evidence="2">Uncharacterized protein</fullName>
    </submittedName>
</protein>
<feature type="compositionally biased region" description="Polar residues" evidence="1">
    <location>
        <begin position="50"/>
        <end position="77"/>
    </location>
</feature>
<organism evidence="2 3">
    <name type="scientific">Halteria grandinella</name>
    <dbReference type="NCBI Taxonomy" id="5974"/>
    <lineage>
        <taxon>Eukaryota</taxon>
        <taxon>Sar</taxon>
        <taxon>Alveolata</taxon>
        <taxon>Ciliophora</taxon>
        <taxon>Intramacronucleata</taxon>
        <taxon>Spirotrichea</taxon>
        <taxon>Stichotrichia</taxon>
        <taxon>Sporadotrichida</taxon>
        <taxon>Halteriidae</taxon>
        <taxon>Halteria</taxon>
    </lineage>
</organism>
<gene>
    <name evidence="2" type="ORF">FGO68_gene8608</name>
</gene>
<dbReference type="Proteomes" id="UP000785679">
    <property type="component" value="Unassembled WGS sequence"/>
</dbReference>
<proteinExistence type="predicted"/>